<gene>
    <name evidence="3" type="ORF">EJG51_014395</name>
</gene>
<keyword evidence="4" id="KW-1185">Reference proteome</keyword>
<comment type="catalytic activity">
    <reaction evidence="1">
        <text>ATP + protein L-histidine = ADP + protein N-phospho-L-histidine.</text>
        <dbReference type="EC" id="2.7.13.3"/>
    </reaction>
</comment>
<dbReference type="InterPro" id="IPR036097">
    <property type="entry name" value="HisK_dim/P_sf"/>
</dbReference>
<dbReference type="EMBL" id="CP051152">
    <property type="protein sequence ID" value="QJQ06830.1"/>
    <property type="molecule type" value="Genomic_DNA"/>
</dbReference>
<dbReference type="Proteomes" id="UP000274350">
    <property type="component" value="Chromosome"/>
</dbReference>
<evidence type="ECO:0000256" key="2">
    <source>
        <dbReference type="ARBA" id="ARBA00012438"/>
    </source>
</evidence>
<evidence type="ECO:0000313" key="3">
    <source>
        <dbReference type="EMBL" id="QJQ06830.1"/>
    </source>
</evidence>
<dbReference type="SUPFAM" id="SSF47384">
    <property type="entry name" value="Homodimeric domain of signal transducing histidine kinase"/>
    <property type="match status" value="1"/>
</dbReference>
<evidence type="ECO:0000256" key="1">
    <source>
        <dbReference type="ARBA" id="ARBA00000085"/>
    </source>
</evidence>
<dbReference type="AlphaFoldDB" id="A0A6M4A7X1"/>
<sequence length="76" mass="8093">MRTPLTSVKGALGLVVGGVFGTMPEKMHGLMVTALHNCQTLNNLINDILDMEKTCVRQVPFTSGVTGYRAIAATSD</sequence>
<accession>A0A6M4A7X1</accession>
<dbReference type="CDD" id="cd00082">
    <property type="entry name" value="HisKA"/>
    <property type="match status" value="1"/>
</dbReference>
<dbReference type="Gene3D" id="1.10.287.130">
    <property type="match status" value="1"/>
</dbReference>
<reference evidence="3 4" key="1">
    <citation type="journal article" date="2019" name="Int. J. Syst. Evol. Microbiol.">
        <title>Undibacterium piscinae sp. nov., isolated from Korean shiner intestine.</title>
        <authorList>
            <person name="Lee S.Y."/>
            <person name="Kang W."/>
            <person name="Kim P.S."/>
            <person name="Kim H.S."/>
            <person name="Sung H."/>
            <person name="Shin N.R."/>
            <person name="Whon T.W."/>
            <person name="Yun J.H."/>
            <person name="Lee J.Y."/>
            <person name="Lee J.Y."/>
            <person name="Jung M.J."/>
            <person name="Jeong Y.S."/>
            <person name="Tak E.J."/>
            <person name="Han J.E."/>
            <person name="Hyun D.W."/>
            <person name="Kang M.S."/>
            <person name="Lee K.E."/>
            <person name="Lee B.H."/>
            <person name="Bae J.W."/>
        </authorList>
    </citation>
    <scope>NUCLEOTIDE SEQUENCE [LARGE SCALE GENOMIC DNA]</scope>
    <source>
        <strain evidence="3 4">S11R28</strain>
    </source>
</reference>
<dbReference type="InterPro" id="IPR003661">
    <property type="entry name" value="HisK_dim/P_dom"/>
</dbReference>
<name>A0A6M4A7X1_9BURK</name>
<protein>
    <recommendedName>
        <fullName evidence="2">histidine kinase</fullName>
        <ecNumber evidence="2">2.7.13.3</ecNumber>
    </recommendedName>
</protein>
<dbReference type="GO" id="GO:0000155">
    <property type="term" value="F:phosphorelay sensor kinase activity"/>
    <property type="evidence" value="ECO:0007669"/>
    <property type="project" value="InterPro"/>
</dbReference>
<proteinExistence type="predicted"/>
<dbReference type="EC" id="2.7.13.3" evidence="2"/>
<dbReference type="KEGG" id="upi:EJG51_014395"/>
<organism evidence="3 4">
    <name type="scientific">Undibacterium piscinae</name>
    <dbReference type="NCBI Taxonomy" id="2495591"/>
    <lineage>
        <taxon>Bacteria</taxon>
        <taxon>Pseudomonadati</taxon>
        <taxon>Pseudomonadota</taxon>
        <taxon>Betaproteobacteria</taxon>
        <taxon>Burkholderiales</taxon>
        <taxon>Oxalobacteraceae</taxon>
        <taxon>Undibacterium</taxon>
    </lineage>
</organism>
<evidence type="ECO:0000313" key="4">
    <source>
        <dbReference type="Proteomes" id="UP000274350"/>
    </source>
</evidence>